<reference evidence="2" key="1">
    <citation type="submission" date="2021-02" db="EMBL/GenBank/DDBJ databases">
        <authorList>
            <person name="Nowell W R."/>
        </authorList>
    </citation>
    <scope>NUCLEOTIDE SEQUENCE</scope>
</reference>
<sequence>LFVHQRGLSTGPLQLTDIHINERYWIQLKARFHSCLATIELSSDGGTTLNPNNNNNNNNTDDDHHHHRHNSQSKPRSRAN</sequence>
<gene>
    <name evidence="2" type="ORF">SMN809_LOCUS30453</name>
</gene>
<feature type="region of interest" description="Disordered" evidence="1">
    <location>
        <begin position="43"/>
        <end position="80"/>
    </location>
</feature>
<name>A0A8S2VTH4_9BILA</name>
<evidence type="ECO:0000256" key="1">
    <source>
        <dbReference type="SAM" id="MobiDB-lite"/>
    </source>
</evidence>
<dbReference type="EMBL" id="CAJOBI010057600">
    <property type="protein sequence ID" value="CAF4401115.1"/>
    <property type="molecule type" value="Genomic_DNA"/>
</dbReference>
<evidence type="ECO:0000313" key="2">
    <source>
        <dbReference type="EMBL" id="CAF4401115.1"/>
    </source>
</evidence>
<dbReference type="Proteomes" id="UP000676336">
    <property type="component" value="Unassembled WGS sequence"/>
</dbReference>
<comment type="caution">
    <text evidence="2">The sequence shown here is derived from an EMBL/GenBank/DDBJ whole genome shotgun (WGS) entry which is preliminary data.</text>
</comment>
<protein>
    <submittedName>
        <fullName evidence="2">Uncharacterized protein</fullName>
    </submittedName>
</protein>
<dbReference type="AlphaFoldDB" id="A0A8S2VTH4"/>
<feature type="compositionally biased region" description="Basic residues" evidence="1">
    <location>
        <begin position="65"/>
        <end position="80"/>
    </location>
</feature>
<proteinExistence type="predicted"/>
<feature type="non-terminal residue" evidence="2">
    <location>
        <position position="1"/>
    </location>
</feature>
<feature type="compositionally biased region" description="Low complexity" evidence="1">
    <location>
        <begin position="50"/>
        <end position="59"/>
    </location>
</feature>
<organism evidence="2 3">
    <name type="scientific">Rotaria magnacalcarata</name>
    <dbReference type="NCBI Taxonomy" id="392030"/>
    <lineage>
        <taxon>Eukaryota</taxon>
        <taxon>Metazoa</taxon>
        <taxon>Spiralia</taxon>
        <taxon>Gnathifera</taxon>
        <taxon>Rotifera</taxon>
        <taxon>Eurotatoria</taxon>
        <taxon>Bdelloidea</taxon>
        <taxon>Philodinida</taxon>
        <taxon>Philodinidae</taxon>
        <taxon>Rotaria</taxon>
    </lineage>
</organism>
<accession>A0A8S2VTH4</accession>
<evidence type="ECO:0000313" key="3">
    <source>
        <dbReference type="Proteomes" id="UP000676336"/>
    </source>
</evidence>
<feature type="non-terminal residue" evidence="2">
    <location>
        <position position="80"/>
    </location>
</feature>